<dbReference type="Proteomes" id="UP001479436">
    <property type="component" value="Unassembled WGS sequence"/>
</dbReference>
<name>A0ABR2X0Q0_9FUNG</name>
<dbReference type="EMBL" id="JASJQH010000083">
    <property type="protein sequence ID" value="KAK9767355.1"/>
    <property type="molecule type" value="Genomic_DNA"/>
</dbReference>
<comment type="caution">
    <text evidence="1">The sequence shown here is derived from an EMBL/GenBank/DDBJ whole genome shotgun (WGS) entry which is preliminary data.</text>
</comment>
<evidence type="ECO:0000313" key="1">
    <source>
        <dbReference type="EMBL" id="KAK9767355.1"/>
    </source>
</evidence>
<protein>
    <submittedName>
        <fullName evidence="1">Uncharacterized protein</fullName>
    </submittedName>
</protein>
<sequence>MVCVVCGKPSRAIELDHGNNPFYVGNYFSPPKVNLCGCQDDTIDVAVDKPTSTRLAFQATKIEKEPGAHRVSQADQLVSKEVTVKTTSGEYTLKTARFVNSFKSSPNNPFDVTSTAALPNVKKVVTQEKKFDLSSEKPSRSIWDIIKDADLSCQPRYLWDSEVMFKKATVIDDQLETKTEIVVTAPSESTWVSSDKSSRASYAPAISEPQATAPIRKHASQQPKVEVVTTKIRTTSFVGPQMSPNNPFEISDKPLRKVNLAAIKFGMCIRGRKYPARMENLIDGSPLKPRLLSFQ</sequence>
<evidence type="ECO:0000313" key="2">
    <source>
        <dbReference type="Proteomes" id="UP001479436"/>
    </source>
</evidence>
<gene>
    <name evidence="1" type="ORF">K7432_002932</name>
</gene>
<reference evidence="1 2" key="1">
    <citation type="submission" date="2023-04" db="EMBL/GenBank/DDBJ databases">
        <title>Genome of Basidiobolus ranarum AG-B5.</title>
        <authorList>
            <person name="Stajich J.E."/>
            <person name="Carter-House D."/>
            <person name="Gryganskyi A."/>
        </authorList>
    </citation>
    <scope>NUCLEOTIDE SEQUENCE [LARGE SCALE GENOMIC DNA]</scope>
    <source>
        <strain evidence="1 2">AG-B5</strain>
    </source>
</reference>
<proteinExistence type="predicted"/>
<accession>A0ABR2X0Q0</accession>
<keyword evidence="2" id="KW-1185">Reference proteome</keyword>
<organism evidence="1 2">
    <name type="scientific">Basidiobolus ranarum</name>
    <dbReference type="NCBI Taxonomy" id="34480"/>
    <lineage>
        <taxon>Eukaryota</taxon>
        <taxon>Fungi</taxon>
        <taxon>Fungi incertae sedis</taxon>
        <taxon>Zoopagomycota</taxon>
        <taxon>Entomophthoromycotina</taxon>
        <taxon>Basidiobolomycetes</taxon>
        <taxon>Basidiobolales</taxon>
        <taxon>Basidiobolaceae</taxon>
        <taxon>Basidiobolus</taxon>
    </lineage>
</organism>